<dbReference type="AlphaFoldDB" id="A0A2N5SDF4"/>
<feature type="compositionally biased region" description="Basic and acidic residues" evidence="1">
    <location>
        <begin position="383"/>
        <end position="418"/>
    </location>
</feature>
<proteinExistence type="predicted"/>
<name>A0A2N5SDF4_9BASI</name>
<evidence type="ECO:0000313" key="2">
    <source>
        <dbReference type="EMBL" id="PLW11205.1"/>
    </source>
</evidence>
<evidence type="ECO:0000313" key="3">
    <source>
        <dbReference type="Proteomes" id="UP000235392"/>
    </source>
</evidence>
<evidence type="ECO:0000256" key="1">
    <source>
        <dbReference type="SAM" id="MobiDB-lite"/>
    </source>
</evidence>
<dbReference type="EMBL" id="PGCI01000932">
    <property type="protein sequence ID" value="PLW11205.1"/>
    <property type="molecule type" value="Genomic_DNA"/>
</dbReference>
<sequence length="418" mass="47273">MDKLKNLPLDELCCRHENYAKYQRLAAENKVDLEAAYVEYMRHVYLIAIKYQLHILPTLKYLGLLVLARGSTNYNNFCEYDPEATKIFHNKSIDPNERSRLCGRLWALVDPERKLMFDDPDFLDSLSNPHLTIGMDTKEETTNLPVLTEREASSSTTLKLLKRRVTFDAHEWLQKVVRDSMLYWEDEKPQHLFSGQAVIKTISGANPSQEKQIGRNPQVPRKEKKEGLPEKRAAVAEQLGQALCGKHVKGWPGKSTIEVLKKLKITLKVNTDESRISCKDLCMRPLDMQKGHANCVLIALENGWVELISHAPEATDKPNVVGHNPKDNGAGVVISKSFIVGPSKKKHTDSNAIQKNSLRKRKPTSSATGPASKRIKRKKNKSRHLEDLANLDDKEADSNYEGETDRSDSDHDAESDAD</sequence>
<protein>
    <submittedName>
        <fullName evidence="2">Uncharacterized protein</fullName>
    </submittedName>
</protein>
<reference evidence="2 3" key="1">
    <citation type="submission" date="2017-11" db="EMBL/GenBank/DDBJ databases">
        <title>De novo assembly and phasing of dikaryotic genomes from two isolates of Puccinia coronata f. sp. avenae, the causal agent of oat crown rust.</title>
        <authorList>
            <person name="Miller M.E."/>
            <person name="Zhang Y."/>
            <person name="Omidvar V."/>
            <person name="Sperschneider J."/>
            <person name="Schwessinger B."/>
            <person name="Raley C."/>
            <person name="Palmer J.M."/>
            <person name="Garnica D."/>
            <person name="Upadhyaya N."/>
            <person name="Rathjen J."/>
            <person name="Taylor J.M."/>
            <person name="Park R.F."/>
            <person name="Dodds P.N."/>
            <person name="Hirsch C.D."/>
            <person name="Kianian S.F."/>
            <person name="Figueroa M."/>
        </authorList>
    </citation>
    <scope>NUCLEOTIDE SEQUENCE [LARGE SCALE GENOMIC DNA]</scope>
    <source>
        <strain evidence="2">12SD80</strain>
    </source>
</reference>
<organism evidence="2 3">
    <name type="scientific">Puccinia coronata f. sp. avenae</name>
    <dbReference type="NCBI Taxonomy" id="200324"/>
    <lineage>
        <taxon>Eukaryota</taxon>
        <taxon>Fungi</taxon>
        <taxon>Dikarya</taxon>
        <taxon>Basidiomycota</taxon>
        <taxon>Pucciniomycotina</taxon>
        <taxon>Pucciniomycetes</taxon>
        <taxon>Pucciniales</taxon>
        <taxon>Pucciniaceae</taxon>
        <taxon>Puccinia</taxon>
    </lineage>
</organism>
<comment type="caution">
    <text evidence="2">The sequence shown here is derived from an EMBL/GenBank/DDBJ whole genome shotgun (WGS) entry which is preliminary data.</text>
</comment>
<feature type="compositionally biased region" description="Basic residues" evidence="1">
    <location>
        <begin position="373"/>
        <end position="382"/>
    </location>
</feature>
<feature type="region of interest" description="Disordered" evidence="1">
    <location>
        <begin position="341"/>
        <end position="418"/>
    </location>
</feature>
<dbReference type="Proteomes" id="UP000235392">
    <property type="component" value="Unassembled WGS sequence"/>
</dbReference>
<feature type="region of interest" description="Disordered" evidence="1">
    <location>
        <begin position="204"/>
        <end position="228"/>
    </location>
</feature>
<gene>
    <name evidence="2" type="ORF">PCASD_21610</name>
</gene>
<accession>A0A2N5SDF4</accession>